<organism evidence="1 2">
    <name type="scientific">Ophiobolus disseminans</name>
    <dbReference type="NCBI Taxonomy" id="1469910"/>
    <lineage>
        <taxon>Eukaryota</taxon>
        <taxon>Fungi</taxon>
        <taxon>Dikarya</taxon>
        <taxon>Ascomycota</taxon>
        <taxon>Pezizomycotina</taxon>
        <taxon>Dothideomycetes</taxon>
        <taxon>Pleosporomycetidae</taxon>
        <taxon>Pleosporales</taxon>
        <taxon>Pleosporineae</taxon>
        <taxon>Phaeosphaeriaceae</taxon>
        <taxon>Ophiobolus</taxon>
    </lineage>
</organism>
<name>A0A6A6ZI38_9PLEO</name>
<sequence>MADDRFPTRPAVLFQDDEQNRWYVLREPLAFSIHVAHYLRLSKETDASSEWVYCGLVAEGVKHVKMMICRDEKSVQREKIAVKDIKIRYHDNYADPVVLVDEPREVHLQRKLRNLAGDNTSILHMDSVTYQHSDTETPWKLCRFLLRICGFSPGWWKVGSRYLLYVEEQPHCNVLVTV</sequence>
<dbReference type="AlphaFoldDB" id="A0A6A6ZI38"/>
<accession>A0A6A6ZI38</accession>
<proteinExistence type="predicted"/>
<reference evidence="1" key="1">
    <citation type="journal article" date="2020" name="Stud. Mycol.">
        <title>101 Dothideomycetes genomes: a test case for predicting lifestyles and emergence of pathogens.</title>
        <authorList>
            <person name="Haridas S."/>
            <person name="Albert R."/>
            <person name="Binder M."/>
            <person name="Bloem J."/>
            <person name="Labutti K."/>
            <person name="Salamov A."/>
            <person name="Andreopoulos B."/>
            <person name="Baker S."/>
            <person name="Barry K."/>
            <person name="Bills G."/>
            <person name="Bluhm B."/>
            <person name="Cannon C."/>
            <person name="Castanera R."/>
            <person name="Culley D."/>
            <person name="Daum C."/>
            <person name="Ezra D."/>
            <person name="Gonzalez J."/>
            <person name="Henrissat B."/>
            <person name="Kuo A."/>
            <person name="Liang C."/>
            <person name="Lipzen A."/>
            <person name="Lutzoni F."/>
            <person name="Magnuson J."/>
            <person name="Mondo S."/>
            <person name="Nolan M."/>
            <person name="Ohm R."/>
            <person name="Pangilinan J."/>
            <person name="Park H.-J."/>
            <person name="Ramirez L."/>
            <person name="Alfaro M."/>
            <person name="Sun H."/>
            <person name="Tritt A."/>
            <person name="Yoshinaga Y."/>
            <person name="Zwiers L.-H."/>
            <person name="Turgeon B."/>
            <person name="Goodwin S."/>
            <person name="Spatafora J."/>
            <person name="Crous P."/>
            <person name="Grigoriev I."/>
        </authorList>
    </citation>
    <scope>NUCLEOTIDE SEQUENCE</scope>
    <source>
        <strain evidence="1">CBS 113818</strain>
    </source>
</reference>
<keyword evidence="2" id="KW-1185">Reference proteome</keyword>
<dbReference type="Proteomes" id="UP000799424">
    <property type="component" value="Unassembled WGS sequence"/>
</dbReference>
<dbReference type="EMBL" id="MU006240">
    <property type="protein sequence ID" value="KAF2820710.1"/>
    <property type="molecule type" value="Genomic_DNA"/>
</dbReference>
<evidence type="ECO:0000313" key="2">
    <source>
        <dbReference type="Proteomes" id="UP000799424"/>
    </source>
</evidence>
<gene>
    <name evidence="1" type="ORF">CC86DRAFT_117047</name>
</gene>
<evidence type="ECO:0000313" key="1">
    <source>
        <dbReference type="EMBL" id="KAF2820710.1"/>
    </source>
</evidence>
<protein>
    <submittedName>
        <fullName evidence="1">Uncharacterized protein</fullName>
    </submittedName>
</protein>